<sequence length="101" mass="11832">MHFLLYFFIFFDYTFFDYCLSNIKYCAKKIARCSLILSYFIKFTFSCFELINLNALKYPHGTIAMLICPSDHYLEVEGSRWRVCMNGTWSGSVGQCKQLGT</sequence>
<keyword evidence="1" id="KW-1015">Disulfide bond</keyword>
<reference evidence="3" key="3">
    <citation type="submission" date="2024-02" db="UniProtKB">
        <authorList>
            <consortium name="WormBaseParasite"/>
        </authorList>
    </citation>
    <scope>IDENTIFICATION</scope>
    <source>
        <strain evidence="3">pt0022</strain>
    </source>
</reference>
<dbReference type="InterPro" id="IPR000436">
    <property type="entry name" value="Sushi_SCR_CCP_dom"/>
</dbReference>
<name>A0AAF5Q647_WUCBA</name>
<dbReference type="InterPro" id="IPR035976">
    <property type="entry name" value="Sushi/SCR/CCP_sf"/>
</dbReference>
<reference evidence="2" key="2">
    <citation type="journal article" date="2016" name="Mol. Ecol.">
        <title>Population genomics of the filarial nematode parasite Wuchereria bancrofti from mosquitoes.</title>
        <authorList>
            <person name="Small S.T."/>
            <person name="Reimer L.J."/>
            <person name="Tisch D.J."/>
            <person name="King C.L."/>
            <person name="Christensen B.M."/>
            <person name="Siba P.M."/>
            <person name="Kazura J.W."/>
            <person name="Serre D."/>
            <person name="Zimmerman P.A."/>
        </authorList>
    </citation>
    <scope>NUCLEOTIDE SEQUENCE</scope>
    <source>
        <strain evidence="2">pt0022</strain>
    </source>
</reference>
<evidence type="ECO:0000313" key="2">
    <source>
        <dbReference type="Proteomes" id="UP000093561"/>
    </source>
</evidence>
<reference evidence="2" key="1">
    <citation type="submission" date="2015-03" db="EMBL/GenBank/DDBJ databases">
        <title>Wuchereria bancrofti Genome Sequencing Papua New Guinea Strain.</title>
        <authorList>
            <person name="Small S.T."/>
            <person name="Serre D."/>
            <person name="Zimmerman P.A."/>
        </authorList>
    </citation>
    <scope>NUCLEOTIDE SEQUENCE [LARGE SCALE GENOMIC DNA]</scope>
    <source>
        <strain evidence="2">pt0022</strain>
    </source>
</reference>
<evidence type="ECO:0000256" key="1">
    <source>
        <dbReference type="ARBA" id="ARBA00023157"/>
    </source>
</evidence>
<dbReference type="Proteomes" id="UP000093561">
    <property type="component" value="Unassembled WGS sequence"/>
</dbReference>
<organism evidence="2 3">
    <name type="scientific">Wuchereria bancrofti</name>
    <dbReference type="NCBI Taxonomy" id="6293"/>
    <lineage>
        <taxon>Eukaryota</taxon>
        <taxon>Metazoa</taxon>
        <taxon>Ecdysozoa</taxon>
        <taxon>Nematoda</taxon>
        <taxon>Chromadorea</taxon>
        <taxon>Rhabditida</taxon>
        <taxon>Spirurina</taxon>
        <taxon>Spiruromorpha</taxon>
        <taxon>Filarioidea</taxon>
        <taxon>Onchocercidae</taxon>
        <taxon>Wuchereria</taxon>
    </lineage>
</organism>
<accession>A0AAF5Q647</accession>
<dbReference type="WBParaSite" id="mrna-Wban_10739">
    <property type="protein sequence ID" value="mrna-Wban_10739"/>
    <property type="gene ID" value="Wban_10739"/>
</dbReference>
<protein>
    <recommendedName>
        <fullName evidence="4">Sushi domain-containing protein</fullName>
    </recommendedName>
</protein>
<dbReference type="CDD" id="cd00033">
    <property type="entry name" value="CCP"/>
    <property type="match status" value="1"/>
</dbReference>
<proteinExistence type="predicted"/>
<evidence type="ECO:0000313" key="3">
    <source>
        <dbReference type="WBParaSite" id="mrna-Wban_10739"/>
    </source>
</evidence>
<dbReference type="AlphaFoldDB" id="A0AAF5Q647"/>
<dbReference type="SUPFAM" id="SSF57535">
    <property type="entry name" value="Complement control module/SCR domain"/>
    <property type="match status" value="1"/>
</dbReference>
<evidence type="ECO:0008006" key="4">
    <source>
        <dbReference type="Google" id="ProtNLM"/>
    </source>
</evidence>
<dbReference type="Gene3D" id="2.10.70.10">
    <property type="entry name" value="Complement Module, domain 1"/>
    <property type="match status" value="1"/>
</dbReference>